<dbReference type="Proteomes" id="UP000322619">
    <property type="component" value="Unassembled WGS sequence"/>
</dbReference>
<dbReference type="InterPro" id="IPR010540">
    <property type="entry name" value="CmpB_TMEM229"/>
</dbReference>
<feature type="transmembrane region" description="Helical" evidence="1">
    <location>
        <begin position="140"/>
        <end position="163"/>
    </location>
</feature>
<sequence length="200" mass="23097">MEFIDLILYFVVYSFMGWLMETAFAGVIERRFVNRGFLIGPFCPIYGFGAVLIILCSVWLRGFLENNLTFLVISIIMAIVLTTLLEMIVGAMLEKLMNRKWWDYGDKLLNFHGYICLQYSLLWGVLAFLTIAVIHPSILILALAIPLKLKIWATIIVLLYFFIDTTKSVMSLVDLRKAVLKNSSIWDNKYFEKVANYLNL</sequence>
<protein>
    <submittedName>
        <fullName evidence="2">Putative ABC transporter permease</fullName>
    </submittedName>
</protein>
<evidence type="ECO:0000313" key="2">
    <source>
        <dbReference type="EMBL" id="TYC84069.1"/>
    </source>
</evidence>
<dbReference type="EMBL" id="VSLA01000027">
    <property type="protein sequence ID" value="TYC84069.1"/>
    <property type="molecule type" value="Genomic_DNA"/>
</dbReference>
<accession>A0A5D0WIN4</accession>
<proteinExistence type="predicted"/>
<feature type="transmembrane region" description="Helical" evidence="1">
    <location>
        <begin position="6"/>
        <end position="25"/>
    </location>
</feature>
<evidence type="ECO:0000313" key="3">
    <source>
        <dbReference type="Proteomes" id="UP000322619"/>
    </source>
</evidence>
<comment type="caution">
    <text evidence="2">The sequence shown here is derived from an EMBL/GenBank/DDBJ whole genome shotgun (WGS) entry which is preliminary data.</text>
</comment>
<keyword evidence="1" id="KW-0472">Membrane</keyword>
<name>A0A5D0WIN4_9FIRM</name>
<evidence type="ECO:0000256" key="1">
    <source>
        <dbReference type="SAM" id="Phobius"/>
    </source>
</evidence>
<gene>
    <name evidence="2" type="ORF">FXB42_13895</name>
</gene>
<dbReference type="Pfam" id="PF06541">
    <property type="entry name" value="ABC_trans_CmpB"/>
    <property type="match status" value="1"/>
</dbReference>
<reference evidence="2 3" key="1">
    <citation type="submission" date="2019-08" db="EMBL/GenBank/DDBJ databases">
        <title>Isolation and enrichment of carboxydotrophic bacteria from anaerobic sludge for the production of bio-based chemicals from syngas.</title>
        <authorList>
            <person name="Antares A.L."/>
            <person name="Moreira J."/>
            <person name="Diender M."/>
            <person name="Parshina S.N."/>
            <person name="Stams A.J.M."/>
            <person name="Alves M."/>
            <person name="Alves J.I."/>
            <person name="Sousa D.Z."/>
        </authorList>
    </citation>
    <scope>NUCLEOTIDE SEQUENCE [LARGE SCALE GENOMIC DNA]</scope>
    <source>
        <strain evidence="2 3">JM</strain>
    </source>
</reference>
<feature type="transmembrane region" description="Helical" evidence="1">
    <location>
        <begin position="37"/>
        <end position="62"/>
    </location>
</feature>
<feature type="transmembrane region" description="Helical" evidence="1">
    <location>
        <begin position="114"/>
        <end position="134"/>
    </location>
</feature>
<feature type="transmembrane region" description="Helical" evidence="1">
    <location>
        <begin position="68"/>
        <end position="93"/>
    </location>
</feature>
<keyword evidence="1" id="KW-1133">Transmembrane helix</keyword>
<keyword evidence="1" id="KW-0812">Transmembrane</keyword>
<dbReference type="RefSeq" id="WP_148638275.1">
    <property type="nucleotide sequence ID" value="NZ_VSLA01000027.1"/>
</dbReference>
<dbReference type="AlphaFoldDB" id="A0A5D0WIN4"/>
<organism evidence="2 3">
    <name type="scientific">Acetobacterium wieringae</name>
    <dbReference type="NCBI Taxonomy" id="52694"/>
    <lineage>
        <taxon>Bacteria</taxon>
        <taxon>Bacillati</taxon>
        <taxon>Bacillota</taxon>
        <taxon>Clostridia</taxon>
        <taxon>Eubacteriales</taxon>
        <taxon>Eubacteriaceae</taxon>
        <taxon>Acetobacterium</taxon>
    </lineage>
</organism>